<evidence type="ECO:0000313" key="3">
    <source>
        <dbReference type="EMBL" id="MBC9715055.1"/>
    </source>
</evidence>
<feature type="region of interest" description="Disordered" evidence="1">
    <location>
        <begin position="26"/>
        <end position="48"/>
    </location>
</feature>
<accession>A0ABR7SHS6</accession>
<dbReference type="EMBL" id="JACTVJ010000010">
    <property type="protein sequence ID" value="MBC9715055.1"/>
    <property type="molecule type" value="Genomic_DNA"/>
</dbReference>
<protein>
    <recommendedName>
        <fullName evidence="5">Lipoprotein</fullName>
    </recommendedName>
</protein>
<sequence>MRVRQLTGLLVLLLAGMLSLAGCGDESSAGGGPAVDGEGKGRARQVSDAWRGSDAAQQWREGFFPLEELVWLPADAWHSSEDKIAYGEGRFTVAGELSDKATQGKIRWEDSGESLGVQVLSAEATLELFRTQEPSGEGQGLTITQAKLDLHRVATSRGPASVPVWYFTVQGYDQPLIRAAVAADAITRSPIGPVEEQTDDLMPLDGLGSVSGDGRSLVVLAGHGACDDGPVVQVLETDENVVLTASVRGRNDGPCTDQLLIEKVTVKLKQPLGKRVLLDAFTGVPVELKGRQSSP</sequence>
<dbReference type="RefSeq" id="WP_187815499.1">
    <property type="nucleotide sequence ID" value="NZ_JACTVJ010000010.1"/>
</dbReference>
<name>A0ABR7SHS6_9ACTN</name>
<comment type="caution">
    <text evidence="3">The sequence shown here is derived from an EMBL/GenBank/DDBJ whole genome shotgun (WGS) entry which is preliminary data.</text>
</comment>
<feature type="chain" id="PRO_5047366267" description="Lipoprotein" evidence="2">
    <location>
        <begin position="22"/>
        <end position="295"/>
    </location>
</feature>
<organism evidence="3 4">
    <name type="scientific">Streptomyces polyasparticus</name>
    <dbReference type="NCBI Taxonomy" id="2767826"/>
    <lineage>
        <taxon>Bacteria</taxon>
        <taxon>Bacillati</taxon>
        <taxon>Actinomycetota</taxon>
        <taxon>Actinomycetes</taxon>
        <taxon>Kitasatosporales</taxon>
        <taxon>Streptomycetaceae</taxon>
        <taxon>Streptomyces</taxon>
    </lineage>
</organism>
<keyword evidence="4" id="KW-1185">Reference proteome</keyword>
<proteinExistence type="predicted"/>
<keyword evidence="2" id="KW-0732">Signal</keyword>
<evidence type="ECO:0000256" key="1">
    <source>
        <dbReference type="SAM" id="MobiDB-lite"/>
    </source>
</evidence>
<evidence type="ECO:0000313" key="4">
    <source>
        <dbReference type="Proteomes" id="UP000642284"/>
    </source>
</evidence>
<dbReference type="PROSITE" id="PS51257">
    <property type="entry name" value="PROKAR_LIPOPROTEIN"/>
    <property type="match status" value="1"/>
</dbReference>
<evidence type="ECO:0000256" key="2">
    <source>
        <dbReference type="SAM" id="SignalP"/>
    </source>
</evidence>
<reference evidence="3 4" key="1">
    <citation type="submission" date="2020-08" db="EMBL/GenBank/DDBJ databases">
        <title>Genemic of Streptomyces polyaspartic.</title>
        <authorList>
            <person name="Liu W."/>
        </authorList>
    </citation>
    <scope>NUCLEOTIDE SEQUENCE [LARGE SCALE GENOMIC DNA]</scope>
    <source>
        <strain evidence="3 4">TRM66268-LWL</strain>
    </source>
</reference>
<gene>
    <name evidence="3" type="ORF">H9Y04_21115</name>
</gene>
<evidence type="ECO:0008006" key="5">
    <source>
        <dbReference type="Google" id="ProtNLM"/>
    </source>
</evidence>
<feature type="signal peptide" evidence="2">
    <location>
        <begin position="1"/>
        <end position="21"/>
    </location>
</feature>
<dbReference type="Proteomes" id="UP000642284">
    <property type="component" value="Unassembled WGS sequence"/>
</dbReference>